<dbReference type="Gene3D" id="3.40.710.10">
    <property type="entry name" value="DD-peptidase/beta-lactamase superfamily"/>
    <property type="match status" value="1"/>
</dbReference>
<dbReference type="InterPro" id="IPR012338">
    <property type="entry name" value="Beta-lactam/transpept-like"/>
</dbReference>
<dbReference type="Proteomes" id="UP000230837">
    <property type="component" value="Unassembled WGS sequence"/>
</dbReference>
<evidence type="ECO:0000256" key="7">
    <source>
        <dbReference type="PIRSR" id="PIRSR618044-1"/>
    </source>
</evidence>
<feature type="active site" description="Proton acceptor" evidence="7">
    <location>
        <position position="115"/>
    </location>
</feature>
<evidence type="ECO:0000256" key="10">
    <source>
        <dbReference type="SAM" id="Phobius"/>
    </source>
</evidence>
<proteinExistence type="inferred from homology"/>
<evidence type="ECO:0000256" key="8">
    <source>
        <dbReference type="PIRSR" id="PIRSR618044-2"/>
    </source>
</evidence>
<dbReference type="InterPro" id="IPR001967">
    <property type="entry name" value="Peptidase_S11_N"/>
</dbReference>
<evidence type="ECO:0000313" key="12">
    <source>
        <dbReference type="EMBL" id="PIW96996.1"/>
    </source>
</evidence>
<evidence type="ECO:0000256" key="3">
    <source>
        <dbReference type="ARBA" id="ARBA00022801"/>
    </source>
</evidence>
<dbReference type="PRINTS" id="PR00725">
    <property type="entry name" value="DADACBPTASE1"/>
</dbReference>
<gene>
    <name evidence="12" type="ORF">COZ82_01965</name>
</gene>
<dbReference type="GO" id="GO:0008360">
    <property type="term" value="P:regulation of cell shape"/>
    <property type="evidence" value="ECO:0007669"/>
    <property type="project" value="UniProtKB-KW"/>
</dbReference>
<evidence type="ECO:0000256" key="1">
    <source>
        <dbReference type="ARBA" id="ARBA00007164"/>
    </source>
</evidence>
<comment type="caution">
    <text evidence="12">The sequence shown here is derived from an EMBL/GenBank/DDBJ whole genome shotgun (WGS) entry which is preliminary data.</text>
</comment>
<dbReference type="GO" id="GO:0071555">
    <property type="term" value="P:cell wall organization"/>
    <property type="evidence" value="ECO:0007669"/>
    <property type="project" value="UniProtKB-KW"/>
</dbReference>
<evidence type="ECO:0000256" key="6">
    <source>
        <dbReference type="ARBA" id="ARBA00023316"/>
    </source>
</evidence>
<keyword evidence="10" id="KW-1133">Transmembrane helix</keyword>
<dbReference type="Pfam" id="PF00768">
    <property type="entry name" value="Peptidase_S11"/>
    <property type="match status" value="1"/>
</dbReference>
<keyword evidence="5" id="KW-0573">Peptidoglycan synthesis</keyword>
<evidence type="ECO:0000256" key="9">
    <source>
        <dbReference type="RuleBase" id="RU004016"/>
    </source>
</evidence>
<evidence type="ECO:0000313" key="13">
    <source>
        <dbReference type="Proteomes" id="UP000230837"/>
    </source>
</evidence>
<evidence type="ECO:0000256" key="5">
    <source>
        <dbReference type="ARBA" id="ARBA00022984"/>
    </source>
</evidence>
<name>A0A2M7INR6_9BACT</name>
<protein>
    <recommendedName>
        <fullName evidence="11">Peptidase S11 D-alanyl-D-alanine carboxypeptidase A N-terminal domain-containing protein</fullName>
    </recommendedName>
</protein>
<accession>A0A2M7INR6</accession>
<keyword evidence="10" id="KW-0812">Transmembrane</keyword>
<feature type="domain" description="Peptidase S11 D-alanyl-D-alanine carboxypeptidase A N-terminal" evidence="11">
    <location>
        <begin position="82"/>
        <end position="313"/>
    </location>
</feature>
<evidence type="ECO:0000256" key="4">
    <source>
        <dbReference type="ARBA" id="ARBA00022960"/>
    </source>
</evidence>
<feature type="active site" evidence="7">
    <location>
        <position position="166"/>
    </location>
</feature>
<dbReference type="GO" id="GO:0046677">
    <property type="term" value="P:response to antibiotic"/>
    <property type="evidence" value="ECO:0007669"/>
    <property type="project" value="InterPro"/>
</dbReference>
<keyword evidence="10" id="KW-0472">Membrane</keyword>
<keyword evidence="3" id="KW-0378">Hydrolase</keyword>
<dbReference type="PANTHER" id="PTHR35333:SF3">
    <property type="entry name" value="BETA-LACTAMASE-TYPE TRANSPEPTIDASE FOLD CONTAINING PROTEIN"/>
    <property type="match status" value="1"/>
</dbReference>
<reference evidence="13" key="1">
    <citation type="submission" date="2017-09" db="EMBL/GenBank/DDBJ databases">
        <title>Depth-based differentiation of microbial function through sediment-hosted aquifers and enrichment of novel symbionts in the deep terrestrial subsurface.</title>
        <authorList>
            <person name="Probst A.J."/>
            <person name="Ladd B."/>
            <person name="Jarett J.K."/>
            <person name="Geller-Mcgrath D.E."/>
            <person name="Sieber C.M.K."/>
            <person name="Emerson J.B."/>
            <person name="Anantharaman K."/>
            <person name="Thomas B.C."/>
            <person name="Malmstrom R."/>
            <person name="Stieglmeier M."/>
            <person name="Klingl A."/>
            <person name="Woyke T."/>
            <person name="Ryan C.M."/>
            <person name="Banfield J.F."/>
        </authorList>
    </citation>
    <scope>NUCLEOTIDE SEQUENCE [LARGE SCALE GENOMIC DNA]</scope>
</reference>
<dbReference type="PANTHER" id="PTHR35333">
    <property type="entry name" value="BETA-LACTAMASE"/>
    <property type="match status" value="1"/>
</dbReference>
<comment type="similarity">
    <text evidence="1 9">Belongs to the peptidase S11 family.</text>
</comment>
<dbReference type="InterPro" id="IPR000871">
    <property type="entry name" value="Beta-lactam_class-A"/>
</dbReference>
<dbReference type="GO" id="GO:0030655">
    <property type="term" value="P:beta-lactam antibiotic catabolic process"/>
    <property type="evidence" value="ECO:0007669"/>
    <property type="project" value="InterPro"/>
</dbReference>
<evidence type="ECO:0000259" key="11">
    <source>
        <dbReference type="Pfam" id="PF00768"/>
    </source>
</evidence>
<keyword evidence="2" id="KW-0732">Signal</keyword>
<dbReference type="GO" id="GO:0009002">
    <property type="term" value="F:serine-type D-Ala-D-Ala carboxypeptidase activity"/>
    <property type="evidence" value="ECO:0007669"/>
    <property type="project" value="InterPro"/>
</dbReference>
<dbReference type="GO" id="GO:0008800">
    <property type="term" value="F:beta-lactamase activity"/>
    <property type="evidence" value="ECO:0007669"/>
    <property type="project" value="InterPro"/>
</dbReference>
<dbReference type="GO" id="GO:0006508">
    <property type="term" value="P:proteolysis"/>
    <property type="evidence" value="ECO:0007669"/>
    <property type="project" value="InterPro"/>
</dbReference>
<feature type="transmembrane region" description="Helical" evidence="10">
    <location>
        <begin position="20"/>
        <end position="43"/>
    </location>
</feature>
<sequence>MIEDEFLIPPPEEKVLLSKPAFPVVFQLGLLGLVLTILFFSFIPKVFLKITHSNDTWIDSPAPISNIANLNEVITIDLKDINLEAKSAYVYDIKADRALYNKEADLILPLASITKLMTALMAEELISGTTTVSVSKAAIQQDGASGLNEGEKFSAKALTDYAIIASSNDAAFALGATVGKAIGGNNPNKTFVNGMNFRAKELGLVSLKFYNPTGLDISPTEAGAYGSARDITFLMKYILENNPDLLTATTLQNTKIYNVDGAYHDAENTDPIIDKIPNLLASKTGYTDLAGGNLTVAFDAGFNRPIIITVLGSSYSGRFKDVATLVEIINTALLK</sequence>
<feature type="active site" description="Acyl-ester intermediate" evidence="7">
    <location>
        <position position="112"/>
    </location>
</feature>
<keyword evidence="4" id="KW-0133">Cell shape</keyword>
<dbReference type="AlphaFoldDB" id="A0A2M7INR6"/>
<dbReference type="InterPro" id="IPR018044">
    <property type="entry name" value="Peptidase_S11"/>
</dbReference>
<dbReference type="EMBL" id="PFHR01000108">
    <property type="protein sequence ID" value="PIW96996.1"/>
    <property type="molecule type" value="Genomic_DNA"/>
</dbReference>
<organism evidence="12 13">
    <name type="scientific">Candidatus Kaiserbacteria bacterium CG_4_8_14_3_um_filter_38_9</name>
    <dbReference type="NCBI Taxonomy" id="1974599"/>
    <lineage>
        <taxon>Bacteria</taxon>
        <taxon>Candidatus Kaiseribacteriota</taxon>
    </lineage>
</organism>
<dbReference type="SUPFAM" id="SSF56601">
    <property type="entry name" value="beta-lactamase/transpeptidase-like"/>
    <property type="match status" value="1"/>
</dbReference>
<feature type="binding site" evidence="8">
    <location>
        <position position="283"/>
    </location>
    <ligand>
        <name>substrate</name>
    </ligand>
</feature>
<keyword evidence="6" id="KW-0961">Cell wall biogenesis/degradation</keyword>
<evidence type="ECO:0000256" key="2">
    <source>
        <dbReference type="ARBA" id="ARBA00022729"/>
    </source>
</evidence>
<dbReference type="GO" id="GO:0009252">
    <property type="term" value="P:peptidoglycan biosynthetic process"/>
    <property type="evidence" value="ECO:0007669"/>
    <property type="project" value="UniProtKB-KW"/>
</dbReference>